<organism evidence="10 11">
    <name type="scientific">Hymenobacter metallicola</name>
    <dbReference type="NCBI Taxonomy" id="2563114"/>
    <lineage>
        <taxon>Bacteria</taxon>
        <taxon>Pseudomonadati</taxon>
        <taxon>Bacteroidota</taxon>
        <taxon>Cytophagia</taxon>
        <taxon>Cytophagales</taxon>
        <taxon>Hymenobacteraceae</taxon>
        <taxon>Hymenobacter</taxon>
    </lineage>
</organism>
<comment type="caution">
    <text evidence="10">The sequence shown here is derived from an EMBL/GenBank/DDBJ whole genome shotgun (WGS) entry which is preliminary data.</text>
</comment>
<dbReference type="PANTHER" id="PTHR43301">
    <property type="entry name" value="ARABINAN ENDO-1,5-ALPHA-L-ARABINOSIDASE"/>
    <property type="match status" value="1"/>
</dbReference>
<dbReference type="AlphaFoldDB" id="A0A4Z0QGL5"/>
<evidence type="ECO:0000259" key="9">
    <source>
        <dbReference type="Pfam" id="PF18962"/>
    </source>
</evidence>
<keyword evidence="4 7" id="KW-0326">Glycosidase</keyword>
<feature type="active site" description="Proton donor" evidence="5">
    <location>
        <position position="220"/>
    </location>
</feature>
<evidence type="ECO:0000256" key="3">
    <source>
        <dbReference type="ARBA" id="ARBA00022801"/>
    </source>
</evidence>
<comment type="similarity">
    <text evidence="2 7">Belongs to the glycosyl hydrolase 43 family.</text>
</comment>
<feature type="site" description="Important for catalytic activity, responsible for pKa modulation of the active site Glu and correct orientation of both the proton donor and substrate" evidence="6">
    <location>
        <position position="171"/>
    </location>
</feature>
<evidence type="ECO:0000313" key="10">
    <source>
        <dbReference type="EMBL" id="TGE29170.1"/>
    </source>
</evidence>
<dbReference type="RefSeq" id="WP_135393345.1">
    <property type="nucleotide sequence ID" value="NZ_SRMB01000001.1"/>
</dbReference>
<dbReference type="CDD" id="cd00161">
    <property type="entry name" value="beta-trefoil_Ricin-like"/>
    <property type="match status" value="1"/>
</dbReference>
<keyword evidence="3 7" id="KW-0378">Hydrolase</keyword>
<evidence type="ECO:0000256" key="6">
    <source>
        <dbReference type="PIRSR" id="PIRSR606710-2"/>
    </source>
</evidence>
<evidence type="ECO:0000256" key="1">
    <source>
        <dbReference type="ARBA" id="ARBA00004834"/>
    </source>
</evidence>
<dbReference type="SUPFAM" id="SSF75005">
    <property type="entry name" value="Arabinanase/levansucrase/invertase"/>
    <property type="match status" value="1"/>
</dbReference>
<dbReference type="InterPro" id="IPR035992">
    <property type="entry name" value="Ricin_B-like_lectins"/>
</dbReference>
<feature type="active site" description="Proton acceptor" evidence="5">
    <location>
        <position position="48"/>
    </location>
</feature>
<reference evidence="10 11" key="1">
    <citation type="submission" date="2019-04" db="EMBL/GenBank/DDBJ databases">
        <authorList>
            <person name="Feng G."/>
            <person name="Zhang J."/>
            <person name="Zhu H."/>
        </authorList>
    </citation>
    <scope>NUCLEOTIDE SEQUENCE [LARGE SCALE GENOMIC DNA]</scope>
    <source>
        <strain evidence="10 11">9PBR-1</strain>
    </source>
</reference>
<evidence type="ECO:0000256" key="2">
    <source>
        <dbReference type="ARBA" id="ARBA00009865"/>
    </source>
</evidence>
<dbReference type="GO" id="GO:0005975">
    <property type="term" value="P:carbohydrate metabolic process"/>
    <property type="evidence" value="ECO:0007669"/>
    <property type="project" value="InterPro"/>
</dbReference>
<protein>
    <submittedName>
        <fullName evidence="10">T9SS type A sorting domain-containing protein</fullName>
    </submittedName>
</protein>
<dbReference type="OrthoDB" id="9801455at2"/>
<feature type="domain" description="Secretion system C-terminal sorting" evidence="9">
    <location>
        <begin position="493"/>
        <end position="568"/>
    </location>
</feature>
<dbReference type="InterPro" id="IPR050727">
    <property type="entry name" value="GH43_arabinanases"/>
</dbReference>
<evidence type="ECO:0000256" key="7">
    <source>
        <dbReference type="RuleBase" id="RU361187"/>
    </source>
</evidence>
<feature type="domain" description="Ricin B lectin" evidence="8">
    <location>
        <begin position="336"/>
        <end position="415"/>
    </location>
</feature>
<dbReference type="Pfam" id="PF14200">
    <property type="entry name" value="RicinB_lectin_2"/>
    <property type="match status" value="1"/>
</dbReference>
<name>A0A4Z0QGL5_9BACT</name>
<evidence type="ECO:0000256" key="4">
    <source>
        <dbReference type="ARBA" id="ARBA00023295"/>
    </source>
</evidence>
<dbReference type="CDD" id="cd08998">
    <property type="entry name" value="GH43_Arb43a-like"/>
    <property type="match status" value="1"/>
</dbReference>
<dbReference type="Proteomes" id="UP000298471">
    <property type="component" value="Unassembled WGS sequence"/>
</dbReference>
<dbReference type="InterPro" id="IPR023296">
    <property type="entry name" value="Glyco_hydro_beta-prop_sf"/>
</dbReference>
<dbReference type="Pfam" id="PF04616">
    <property type="entry name" value="Glyco_hydro_43"/>
    <property type="match status" value="1"/>
</dbReference>
<evidence type="ECO:0000259" key="8">
    <source>
        <dbReference type="Pfam" id="PF14200"/>
    </source>
</evidence>
<dbReference type="InterPro" id="IPR026444">
    <property type="entry name" value="Secre_tail"/>
</dbReference>
<dbReference type="Gene3D" id="2.115.10.20">
    <property type="entry name" value="Glycosyl hydrolase domain, family 43"/>
    <property type="match status" value="1"/>
</dbReference>
<comment type="pathway">
    <text evidence="1">Glycan metabolism; L-arabinan degradation.</text>
</comment>
<gene>
    <name evidence="10" type="ORF">E5K02_06860</name>
</gene>
<sequence length="569" mass="60623">MREFSTFRALSAGRFLGALRRGWVFLLLLTLCSSAPAWAIRGAVGAHDPSNIIKDGNKYWVFTTGVGIPSLYSTDMLNWTAAPRPVFTAATKPSWIATKVPGFVDTYWAPECIYMNGKFYLYYSCSTFGSKVSGIGLATNVTLDPTSPNYNWVDEGEVISSNNNSAANAIDPAVYRDAANNLWFTYGSFFGGIRILQLDPATGKPLANATQFAVANGGVEAAYVKQHGSYYYLFINRGNCCQGSNSTYYIQVGRSTSPSGPFLDKNGVNLNNNGGSVVLSTSGRYVGPGHAGVFEENGVSYFSHHYYDLDNGGAAKLDVAKLTWDAAGWPVVSRNWLTPGRYTISNPTSSLLWTSAGCNSAVGQGVLQNPGSGQPCQQWDLTLIGEATYQLSTVDGAVAVGTRNCSSATGTPLQLESSSGSVCQEFQLERASDGSFVFGFFNRVVEAAGGSGSAGTALQLGLYNPASPAQRWTTTATGPLASAAGQRLVGVSIYPVPAQGQGFTVALGSQPTAEATVVEVYDVRGQRVHRQPFDKQLAKLVVTTALRPGVYLVRVSRSSGTFTQKISIQ</sequence>
<dbReference type="SUPFAM" id="SSF50370">
    <property type="entry name" value="Ricin B-like lectins"/>
    <property type="match status" value="1"/>
</dbReference>
<evidence type="ECO:0000256" key="5">
    <source>
        <dbReference type="PIRSR" id="PIRSR606710-1"/>
    </source>
</evidence>
<accession>A0A4Z0QGL5</accession>
<evidence type="ECO:0000313" key="11">
    <source>
        <dbReference type="Proteomes" id="UP000298471"/>
    </source>
</evidence>
<dbReference type="InterPro" id="IPR000772">
    <property type="entry name" value="Ricin_B_lectin"/>
</dbReference>
<dbReference type="EMBL" id="SRMB01000001">
    <property type="protein sequence ID" value="TGE29170.1"/>
    <property type="molecule type" value="Genomic_DNA"/>
</dbReference>
<dbReference type="Pfam" id="PF18962">
    <property type="entry name" value="Por_Secre_tail"/>
    <property type="match status" value="1"/>
</dbReference>
<keyword evidence="11" id="KW-1185">Reference proteome</keyword>
<dbReference type="Gene3D" id="2.80.10.50">
    <property type="match status" value="1"/>
</dbReference>
<dbReference type="InterPro" id="IPR006710">
    <property type="entry name" value="Glyco_hydro_43"/>
</dbReference>
<dbReference type="NCBIfam" id="TIGR04183">
    <property type="entry name" value="Por_Secre_tail"/>
    <property type="match status" value="1"/>
</dbReference>
<dbReference type="PANTHER" id="PTHR43301:SF3">
    <property type="entry name" value="ARABINAN ENDO-1,5-ALPHA-L-ARABINOSIDASE A-RELATED"/>
    <property type="match status" value="1"/>
</dbReference>
<proteinExistence type="inferred from homology"/>
<dbReference type="GO" id="GO:0004553">
    <property type="term" value="F:hydrolase activity, hydrolyzing O-glycosyl compounds"/>
    <property type="evidence" value="ECO:0007669"/>
    <property type="project" value="InterPro"/>
</dbReference>